<gene>
    <name evidence="7" type="ORF">BFW38_14610</name>
</gene>
<evidence type="ECO:0000256" key="1">
    <source>
        <dbReference type="ARBA" id="ARBA00005854"/>
    </source>
</evidence>
<dbReference type="EMBL" id="MDTQ01000001">
    <property type="protein sequence ID" value="ODC05493.1"/>
    <property type="molecule type" value="Genomic_DNA"/>
</dbReference>
<evidence type="ECO:0000313" key="7">
    <source>
        <dbReference type="EMBL" id="ODC05493.1"/>
    </source>
</evidence>
<dbReference type="InterPro" id="IPR050418">
    <property type="entry name" value="D-iso_2-hydroxyacid_DH_PdxB"/>
</dbReference>
<dbReference type="Pfam" id="PF02826">
    <property type="entry name" value="2-Hacid_dh_C"/>
    <property type="match status" value="1"/>
</dbReference>
<dbReference type="Pfam" id="PF00389">
    <property type="entry name" value="2-Hacid_dh"/>
    <property type="match status" value="1"/>
</dbReference>
<comment type="similarity">
    <text evidence="1 4">Belongs to the D-isomer specific 2-hydroxyacid dehydrogenase family.</text>
</comment>
<dbReference type="InterPro" id="IPR006139">
    <property type="entry name" value="D-isomer_2_OHA_DH_cat_dom"/>
</dbReference>
<keyword evidence="8" id="KW-1185">Reference proteome</keyword>
<organism evidence="7 8">
    <name type="scientific">Terasakiispira papahanaumokuakeensis</name>
    <dbReference type="NCBI Taxonomy" id="197479"/>
    <lineage>
        <taxon>Bacteria</taxon>
        <taxon>Pseudomonadati</taxon>
        <taxon>Pseudomonadota</taxon>
        <taxon>Gammaproteobacteria</taxon>
        <taxon>Oceanospirillales</taxon>
        <taxon>Terasakiispira</taxon>
    </lineage>
</organism>
<protein>
    <submittedName>
        <fullName evidence="7">Glycerate dehydrogenase</fullName>
    </submittedName>
</protein>
<accession>A0A1E2VEV3</accession>
<evidence type="ECO:0000256" key="4">
    <source>
        <dbReference type="RuleBase" id="RU003719"/>
    </source>
</evidence>
<dbReference type="Gene3D" id="3.40.50.720">
    <property type="entry name" value="NAD(P)-binding Rossmann-like Domain"/>
    <property type="match status" value="2"/>
</dbReference>
<dbReference type="AlphaFoldDB" id="A0A1E2VEV3"/>
<keyword evidence="2 4" id="KW-0560">Oxidoreductase</keyword>
<dbReference type="STRING" id="197479.BFW38_14610"/>
<dbReference type="GO" id="GO:0016616">
    <property type="term" value="F:oxidoreductase activity, acting on the CH-OH group of donors, NAD or NADP as acceptor"/>
    <property type="evidence" value="ECO:0007669"/>
    <property type="project" value="InterPro"/>
</dbReference>
<evidence type="ECO:0000259" key="5">
    <source>
        <dbReference type="Pfam" id="PF00389"/>
    </source>
</evidence>
<dbReference type="GO" id="GO:0051287">
    <property type="term" value="F:NAD binding"/>
    <property type="evidence" value="ECO:0007669"/>
    <property type="project" value="InterPro"/>
</dbReference>
<dbReference type="PANTHER" id="PTHR43761">
    <property type="entry name" value="D-ISOMER SPECIFIC 2-HYDROXYACID DEHYDROGENASE FAMILY PROTEIN (AFU_ORTHOLOGUE AFUA_1G13630)"/>
    <property type="match status" value="1"/>
</dbReference>
<dbReference type="PANTHER" id="PTHR43761:SF1">
    <property type="entry name" value="D-ISOMER SPECIFIC 2-HYDROXYACID DEHYDROGENASE CATALYTIC DOMAIN-CONTAINING PROTEIN-RELATED"/>
    <property type="match status" value="1"/>
</dbReference>
<dbReference type="InterPro" id="IPR006140">
    <property type="entry name" value="D-isomer_DH_NAD-bd"/>
</dbReference>
<keyword evidence="3" id="KW-0520">NAD</keyword>
<dbReference type="CDD" id="cd12162">
    <property type="entry name" value="2-Hacid_dh_4"/>
    <property type="match status" value="1"/>
</dbReference>
<evidence type="ECO:0000259" key="6">
    <source>
        <dbReference type="Pfam" id="PF02826"/>
    </source>
</evidence>
<dbReference type="OrthoDB" id="9805416at2"/>
<dbReference type="SUPFAM" id="SSF52283">
    <property type="entry name" value="Formate/glycerate dehydrogenase catalytic domain-like"/>
    <property type="match status" value="1"/>
</dbReference>
<proteinExistence type="inferred from homology"/>
<comment type="caution">
    <text evidence="7">The sequence shown here is derived from an EMBL/GenBank/DDBJ whole genome shotgun (WGS) entry which is preliminary data.</text>
</comment>
<evidence type="ECO:0000256" key="3">
    <source>
        <dbReference type="ARBA" id="ARBA00023027"/>
    </source>
</evidence>
<dbReference type="SUPFAM" id="SSF51735">
    <property type="entry name" value="NAD(P)-binding Rossmann-fold domains"/>
    <property type="match status" value="1"/>
</dbReference>
<feature type="domain" description="D-isomer specific 2-hydroxyacid dehydrogenase catalytic" evidence="5">
    <location>
        <begin position="23"/>
        <end position="315"/>
    </location>
</feature>
<evidence type="ECO:0000256" key="2">
    <source>
        <dbReference type="ARBA" id="ARBA00023002"/>
    </source>
</evidence>
<sequence length="323" mass="35733">MKIVFLDRDTIGPSVYLNQPPFDHEWICYEATREDQVVERLQGADIVITNKVPLRRETLVQLPSLKLITVAATGYDVIDIEACEALGITVSNVRGYAVNTVPEHTIALILALRRSLMGYRQAVIEGRWQQAGQFCFFDYPIRDLSDTHIGIIGAGTLGQGVARLAEGLGMRPLYAEHKQATQIRPGYTAFDQVLKQADILTLHAPLTAQTRHLIALPELRQMKSEALLINTGRGGLVNEADLVTALDEGLIAGAGFDVLTQEPPHAEQPLLALLERPNFILTPHVAWASEEAMQALWQQVIDSIEAFHAGEPIRTVTPPRRQD</sequence>
<dbReference type="Proteomes" id="UP000094291">
    <property type="component" value="Unassembled WGS sequence"/>
</dbReference>
<dbReference type="InterPro" id="IPR036291">
    <property type="entry name" value="NAD(P)-bd_dom_sf"/>
</dbReference>
<name>A0A1E2VEV3_9GAMM</name>
<feature type="domain" description="D-isomer specific 2-hydroxyacid dehydrogenase NAD-binding" evidence="6">
    <location>
        <begin position="106"/>
        <end position="286"/>
    </location>
</feature>
<reference evidence="7 8" key="1">
    <citation type="submission" date="2016-08" db="EMBL/GenBank/DDBJ databases">
        <authorList>
            <person name="Seilhamer J.J."/>
        </authorList>
    </citation>
    <scope>NUCLEOTIDE SEQUENCE [LARGE SCALE GENOMIC DNA]</scope>
    <source>
        <strain evidence="7 8">PH27A</strain>
    </source>
</reference>
<evidence type="ECO:0000313" key="8">
    <source>
        <dbReference type="Proteomes" id="UP000094291"/>
    </source>
</evidence>